<evidence type="ECO:0000256" key="3">
    <source>
        <dbReference type="ARBA" id="ARBA00023180"/>
    </source>
</evidence>
<dbReference type="RefSeq" id="XP_053536639.1">
    <property type="nucleotide sequence ID" value="XM_053680664.1"/>
</dbReference>
<sequence>MDLHAVCCSLLLLSCTGVCFGQEVLLPERINKAVGENVVITPIRILDPPHHIIRWRFNEISILSGPPSGIIIQAPYTDRVSLNPTTYALELKSLTENDTGLYSLTVDTPTNSFTGETSLQVFVPPSNVTIVPSKTELVEFSSTVSLVCSASGSSLSFIWLNASSEVTAGERVQLTDNNNSLTITSVIRYDTGPYQCETSNIISKAMSPPLNLTIYYGPENVAVEADPVGPFYSSGSNLILTCSAESNPAAEFQWAVNGTELGEMGQELRLSDIQSSQSGNYTCTAHNNQSLNYTVSEPISITVLGKISGAALTGPTDDLIEGVSSTTLSCNASGTIYSAEWMKDNQKLSASDSITFSNDNRSVMISPVRRRDSGEYKCSLSNPFSSDTATYRMIVNFGPDNVLIDGPVEMEEGNKLTLSCRTESTPNASYKWMFNGTLTEVNIAIFTVEQTTFMDTGNYTCMASNPVTGRDASGSHVLVVKEKGSMGGGGDSLSGGAIAGIVIGVLLGVAGIAGLIFYFIKGKEMIERTSRGNQQNRATPSEGQHELHYADVSHLRYHQRQQGIAAMPMAHAPAHVSQHNKTATSNPATQIIYSDVRNL</sequence>
<keyword evidence="5" id="KW-0812">Transmembrane</keyword>
<evidence type="ECO:0000256" key="6">
    <source>
        <dbReference type="SAM" id="SignalP"/>
    </source>
</evidence>
<dbReference type="Proteomes" id="UP000221080">
    <property type="component" value="Chromosome 1"/>
</dbReference>
<dbReference type="Pfam" id="PF13927">
    <property type="entry name" value="Ig_3"/>
    <property type="match status" value="2"/>
</dbReference>
<reference evidence="9" key="2">
    <citation type="submission" date="2025-08" db="UniProtKB">
        <authorList>
            <consortium name="RefSeq"/>
        </authorList>
    </citation>
    <scope>IDENTIFICATION</scope>
    <source>
        <tissue evidence="9">Blood</tissue>
    </source>
</reference>
<dbReference type="InterPro" id="IPR013098">
    <property type="entry name" value="Ig_I-set"/>
</dbReference>
<proteinExistence type="predicted"/>
<feature type="domain" description="Ig-like" evidence="7">
    <location>
        <begin position="218"/>
        <end position="296"/>
    </location>
</feature>
<feature type="domain" description="Ig-like" evidence="7">
    <location>
        <begin position="399"/>
        <end position="473"/>
    </location>
</feature>
<protein>
    <submittedName>
        <fullName evidence="9">Carcinoembryonic antigen-related cell adhesion molecule 5 isoform X1</fullName>
    </submittedName>
</protein>
<evidence type="ECO:0000256" key="1">
    <source>
        <dbReference type="ARBA" id="ARBA00022729"/>
    </source>
</evidence>
<dbReference type="SUPFAM" id="SSF48726">
    <property type="entry name" value="Immunoglobulin"/>
    <property type="match status" value="5"/>
</dbReference>
<dbReference type="SMART" id="SM00408">
    <property type="entry name" value="IGc2"/>
    <property type="match status" value="4"/>
</dbReference>
<dbReference type="Gene3D" id="2.60.40.10">
    <property type="entry name" value="Immunoglobulins"/>
    <property type="match status" value="5"/>
</dbReference>
<feature type="domain" description="Ig-like" evidence="7">
    <location>
        <begin position="298"/>
        <end position="396"/>
    </location>
</feature>
<keyword evidence="3" id="KW-0325">Glycoprotein</keyword>
<keyword evidence="1 6" id="KW-0732">Signal</keyword>
<feature type="domain" description="Ig-like" evidence="7">
    <location>
        <begin position="125"/>
        <end position="213"/>
    </location>
</feature>
<dbReference type="CDD" id="cd12087">
    <property type="entry name" value="TM_EGFR-like"/>
    <property type="match status" value="1"/>
</dbReference>
<evidence type="ECO:0000313" key="8">
    <source>
        <dbReference type="Proteomes" id="UP000221080"/>
    </source>
</evidence>
<keyword evidence="5" id="KW-1133">Transmembrane helix</keyword>
<dbReference type="AlphaFoldDB" id="A0A9F7TGQ3"/>
<dbReference type="SMART" id="SM00409">
    <property type="entry name" value="IG"/>
    <property type="match status" value="5"/>
</dbReference>
<dbReference type="Pfam" id="PF13895">
    <property type="entry name" value="Ig_2"/>
    <property type="match status" value="1"/>
</dbReference>
<dbReference type="InterPro" id="IPR036179">
    <property type="entry name" value="Ig-like_dom_sf"/>
</dbReference>
<dbReference type="PANTHER" id="PTHR44337:SF16">
    <property type="entry name" value="CARCINOEMBRYONIC ANTIGEN-RELATED CELL ADHESION MOLECULE 20-LIKE-RELATED"/>
    <property type="match status" value="1"/>
</dbReference>
<keyword evidence="8" id="KW-1185">Reference proteome</keyword>
<reference evidence="8" key="1">
    <citation type="journal article" date="2016" name="Nat. Commun.">
        <title>The channel catfish genome sequence provides insights into the evolution of scale formation in teleosts.</title>
        <authorList>
            <person name="Liu Z."/>
            <person name="Liu S."/>
            <person name="Yao J."/>
            <person name="Bao L."/>
            <person name="Zhang J."/>
            <person name="Li Y."/>
            <person name="Jiang C."/>
            <person name="Sun L."/>
            <person name="Wang R."/>
            <person name="Zhang Y."/>
            <person name="Zhou T."/>
            <person name="Zeng Q."/>
            <person name="Fu Q."/>
            <person name="Gao S."/>
            <person name="Li N."/>
            <person name="Koren S."/>
            <person name="Jiang Y."/>
            <person name="Zimin A."/>
            <person name="Xu P."/>
            <person name="Phillippy A.M."/>
            <person name="Geng X."/>
            <person name="Song L."/>
            <person name="Sun F."/>
            <person name="Li C."/>
            <person name="Wang X."/>
            <person name="Chen A."/>
            <person name="Jin Y."/>
            <person name="Yuan Z."/>
            <person name="Yang Y."/>
            <person name="Tan S."/>
            <person name="Peatman E."/>
            <person name="Lu J."/>
            <person name="Qin Z."/>
            <person name="Dunham R."/>
            <person name="Li Z."/>
            <person name="Sonstegard T."/>
            <person name="Feng J."/>
            <person name="Danzmann R.G."/>
            <person name="Schroeder S."/>
            <person name="Scheffler B."/>
            <person name="Duke M.V."/>
            <person name="Ballard L."/>
            <person name="Kucuktas H."/>
            <person name="Kaltenboeck L."/>
            <person name="Liu H."/>
            <person name="Armbruster J."/>
            <person name="Xie Y."/>
            <person name="Kirby M.L."/>
            <person name="Tian Y."/>
            <person name="Flanagan M.E."/>
            <person name="Mu W."/>
            <person name="Waldbieser G.C."/>
        </authorList>
    </citation>
    <scope>NUCLEOTIDE SEQUENCE [LARGE SCALE GENOMIC DNA]</scope>
    <source>
        <strain evidence="8">SDA103</strain>
    </source>
</reference>
<dbReference type="InterPro" id="IPR052598">
    <property type="entry name" value="IgSF_CEA-related"/>
</dbReference>
<evidence type="ECO:0000313" key="9">
    <source>
        <dbReference type="RefSeq" id="XP_053536639.1"/>
    </source>
</evidence>
<dbReference type="InterPro" id="IPR003599">
    <property type="entry name" value="Ig_sub"/>
</dbReference>
<evidence type="ECO:0000259" key="7">
    <source>
        <dbReference type="PROSITE" id="PS50835"/>
    </source>
</evidence>
<gene>
    <name evidence="9" type="primary">LOC128628672</name>
</gene>
<dbReference type="PROSITE" id="PS50835">
    <property type="entry name" value="IG_LIKE"/>
    <property type="match status" value="4"/>
</dbReference>
<keyword evidence="2" id="KW-1015">Disulfide bond</keyword>
<feature type="signal peptide" evidence="6">
    <location>
        <begin position="1"/>
        <end position="21"/>
    </location>
</feature>
<dbReference type="Pfam" id="PF07679">
    <property type="entry name" value="I-set"/>
    <property type="match status" value="1"/>
</dbReference>
<dbReference type="InterPro" id="IPR007110">
    <property type="entry name" value="Ig-like_dom"/>
</dbReference>
<dbReference type="PANTHER" id="PTHR44337">
    <property type="entry name" value="CARCINOEMBRYONIC ANTIGEN-RELATED CELL ADHESION MOLECULE 8"/>
    <property type="match status" value="1"/>
</dbReference>
<accession>A0A9F7TGQ3</accession>
<dbReference type="InterPro" id="IPR003598">
    <property type="entry name" value="Ig_sub2"/>
</dbReference>
<feature type="transmembrane region" description="Helical" evidence="5">
    <location>
        <begin position="497"/>
        <end position="520"/>
    </location>
</feature>
<dbReference type="OrthoDB" id="6159398at2759"/>
<evidence type="ECO:0000256" key="2">
    <source>
        <dbReference type="ARBA" id="ARBA00023157"/>
    </source>
</evidence>
<keyword evidence="5" id="KW-0472">Membrane</keyword>
<organism evidence="8 9">
    <name type="scientific">Ictalurus punctatus</name>
    <name type="common">Channel catfish</name>
    <name type="synonym">Silurus punctatus</name>
    <dbReference type="NCBI Taxonomy" id="7998"/>
    <lineage>
        <taxon>Eukaryota</taxon>
        <taxon>Metazoa</taxon>
        <taxon>Chordata</taxon>
        <taxon>Craniata</taxon>
        <taxon>Vertebrata</taxon>
        <taxon>Euteleostomi</taxon>
        <taxon>Actinopterygii</taxon>
        <taxon>Neopterygii</taxon>
        <taxon>Teleostei</taxon>
        <taxon>Ostariophysi</taxon>
        <taxon>Siluriformes</taxon>
        <taxon>Ictaluridae</taxon>
        <taxon>Ictalurus</taxon>
    </lineage>
</organism>
<dbReference type="GeneID" id="128628672"/>
<dbReference type="InterPro" id="IPR013783">
    <property type="entry name" value="Ig-like_fold"/>
</dbReference>
<name>A0A9F7TGQ3_ICTPU</name>
<feature type="chain" id="PRO_5039912362" evidence="6">
    <location>
        <begin position="22"/>
        <end position="599"/>
    </location>
</feature>
<keyword evidence="4" id="KW-0393">Immunoglobulin domain</keyword>
<evidence type="ECO:0000256" key="4">
    <source>
        <dbReference type="ARBA" id="ARBA00023319"/>
    </source>
</evidence>
<evidence type="ECO:0000256" key="5">
    <source>
        <dbReference type="SAM" id="Phobius"/>
    </source>
</evidence>
<dbReference type="KEGG" id="ipu:128628672"/>